<dbReference type="InterPro" id="IPR036390">
    <property type="entry name" value="WH_DNA-bd_sf"/>
</dbReference>
<evidence type="ECO:0000256" key="3">
    <source>
        <dbReference type="ARBA" id="ARBA00023163"/>
    </source>
</evidence>
<dbReference type="PRINTS" id="PR00035">
    <property type="entry name" value="HTHGNTR"/>
</dbReference>
<evidence type="ECO:0000256" key="2">
    <source>
        <dbReference type="ARBA" id="ARBA00023125"/>
    </source>
</evidence>
<feature type="domain" description="HTH gntR-type" evidence="4">
    <location>
        <begin position="11"/>
        <end position="79"/>
    </location>
</feature>
<keyword evidence="6" id="KW-1185">Reference proteome</keyword>
<dbReference type="Gene3D" id="3.40.1410.10">
    <property type="entry name" value="Chorismate lyase-like"/>
    <property type="match status" value="1"/>
</dbReference>
<dbReference type="InterPro" id="IPR036388">
    <property type="entry name" value="WH-like_DNA-bd_sf"/>
</dbReference>
<dbReference type="EMBL" id="CP006569">
    <property type="protein sequence ID" value="AHF76597.1"/>
    <property type="molecule type" value="Genomic_DNA"/>
</dbReference>
<dbReference type="InterPro" id="IPR050679">
    <property type="entry name" value="Bact_HTH_transcr_reg"/>
</dbReference>
<dbReference type="InterPro" id="IPR000524">
    <property type="entry name" value="Tscrpt_reg_HTH_GntR"/>
</dbReference>
<dbReference type="Pfam" id="PF00392">
    <property type="entry name" value="GntR"/>
    <property type="match status" value="1"/>
</dbReference>
<protein>
    <submittedName>
        <fullName evidence="5">GntR family transcriptional regulator</fullName>
    </submittedName>
</protein>
<gene>
    <name evidence="5" type="ORF">Sant_1539</name>
</gene>
<dbReference type="SUPFAM" id="SSF46785">
    <property type="entry name" value="Winged helix' DNA-binding domain"/>
    <property type="match status" value="1"/>
</dbReference>
<dbReference type="PANTHER" id="PTHR44846">
    <property type="entry name" value="MANNOSYL-D-GLYCERATE TRANSPORT/METABOLISM SYSTEM REPRESSOR MNGR-RELATED"/>
    <property type="match status" value="1"/>
</dbReference>
<evidence type="ECO:0000313" key="5">
    <source>
        <dbReference type="EMBL" id="AHF76597.1"/>
    </source>
</evidence>
<dbReference type="PATRIC" id="fig|1239307.3.peg.1673"/>
<reference evidence="5 6" key="1">
    <citation type="journal article" date="2014" name="Genome Biol. Evol.">
        <title>Genome degeneration and adaptation in a nascent stage of symbiosis.</title>
        <authorList>
            <person name="Oakeson K.F."/>
            <person name="Gil R."/>
            <person name="Clayton A.L."/>
            <person name="Dunn D.M."/>
            <person name="von Niederhausern A.C."/>
            <person name="Hamil C."/>
            <person name="Aoyagi A."/>
            <person name="Duval B."/>
            <person name="Baca A."/>
            <person name="Silva F.J."/>
            <person name="Vallier A."/>
            <person name="Jackson D.G."/>
            <person name="Latorre A."/>
            <person name="Weiss R.B."/>
            <person name="Heddi A."/>
            <person name="Moya A."/>
            <person name="Dale C."/>
        </authorList>
    </citation>
    <scope>NUCLEOTIDE SEQUENCE [LARGE SCALE GENOMIC DNA]</scope>
    <source>
        <strain evidence="5 6">HS1</strain>
    </source>
</reference>
<organism evidence="5 6">
    <name type="scientific">Sodalis praecaptivus</name>
    <dbReference type="NCBI Taxonomy" id="1239307"/>
    <lineage>
        <taxon>Bacteria</taxon>
        <taxon>Pseudomonadati</taxon>
        <taxon>Pseudomonadota</taxon>
        <taxon>Gammaproteobacteria</taxon>
        <taxon>Enterobacterales</taxon>
        <taxon>Bruguierivoracaceae</taxon>
        <taxon>Sodalis</taxon>
    </lineage>
</organism>
<dbReference type="Pfam" id="PF07702">
    <property type="entry name" value="UTRA"/>
    <property type="match status" value="1"/>
</dbReference>
<dbReference type="PROSITE" id="PS50949">
    <property type="entry name" value="HTH_GNTR"/>
    <property type="match status" value="1"/>
</dbReference>
<dbReference type="CDD" id="cd07377">
    <property type="entry name" value="WHTH_GntR"/>
    <property type="match status" value="1"/>
</dbReference>
<dbReference type="PANTHER" id="PTHR44846:SF1">
    <property type="entry name" value="MANNOSYL-D-GLYCERATE TRANSPORT_METABOLISM SYSTEM REPRESSOR MNGR-RELATED"/>
    <property type="match status" value="1"/>
</dbReference>
<evidence type="ECO:0000259" key="4">
    <source>
        <dbReference type="PROSITE" id="PS50949"/>
    </source>
</evidence>
<dbReference type="SMART" id="SM00345">
    <property type="entry name" value="HTH_GNTR"/>
    <property type="match status" value="1"/>
</dbReference>
<dbReference type="GO" id="GO:0045892">
    <property type="term" value="P:negative regulation of DNA-templated transcription"/>
    <property type="evidence" value="ECO:0007669"/>
    <property type="project" value="TreeGrafter"/>
</dbReference>
<evidence type="ECO:0000313" key="6">
    <source>
        <dbReference type="Proteomes" id="UP000019028"/>
    </source>
</evidence>
<dbReference type="Proteomes" id="UP000019028">
    <property type="component" value="Chromosome"/>
</dbReference>
<keyword evidence="2" id="KW-0238">DNA-binding</keyword>
<sequence length="247" mass="27259">MLTALMSTKGTPLYAQIHQHLLDEIASGRYASGAKLPSESVLAQQFGTTRSTVVRALQQLAFEGVISREKGRGTFARAPSLATTLDMSRIRAFEDEIAEKGGAIEYRLLSFNRIKTPAAVAARLGLGEQPELYRLLRLRLVNGIPAVLENRYIPLDIGSRLTIDALTHHSMYSILEHQIGLPVTDVDGLIRVMGAEKTIAGHLQIKPGTPVLVRDYLLSGSGQRPLICGEAYFREQYPIRYHINAPR</sequence>
<dbReference type="GO" id="GO:0003677">
    <property type="term" value="F:DNA binding"/>
    <property type="evidence" value="ECO:0007669"/>
    <property type="project" value="UniProtKB-KW"/>
</dbReference>
<dbReference type="GO" id="GO:0003700">
    <property type="term" value="F:DNA-binding transcription factor activity"/>
    <property type="evidence" value="ECO:0007669"/>
    <property type="project" value="InterPro"/>
</dbReference>
<keyword evidence="3" id="KW-0804">Transcription</keyword>
<dbReference type="SUPFAM" id="SSF64288">
    <property type="entry name" value="Chorismate lyase-like"/>
    <property type="match status" value="1"/>
</dbReference>
<evidence type="ECO:0000256" key="1">
    <source>
        <dbReference type="ARBA" id="ARBA00023015"/>
    </source>
</evidence>
<keyword evidence="1" id="KW-0805">Transcription regulation</keyword>
<dbReference type="Gene3D" id="1.10.10.10">
    <property type="entry name" value="Winged helix-like DNA-binding domain superfamily/Winged helix DNA-binding domain"/>
    <property type="match status" value="1"/>
</dbReference>
<accession>W0HVQ5</accession>
<dbReference type="InterPro" id="IPR011663">
    <property type="entry name" value="UTRA"/>
</dbReference>
<dbReference type="KEGG" id="sod:Sant_1539"/>
<name>W0HVQ5_9GAMM</name>
<dbReference type="InterPro" id="IPR028978">
    <property type="entry name" value="Chorismate_lyase_/UTRA_dom_sf"/>
</dbReference>
<dbReference type="AlphaFoldDB" id="W0HVQ5"/>
<proteinExistence type="predicted"/>
<dbReference type="SMART" id="SM00866">
    <property type="entry name" value="UTRA"/>
    <property type="match status" value="1"/>
</dbReference>
<dbReference type="HOGENOM" id="CLU_063236_4_2_6"/>